<sequence length="95" mass="10612">MMTFHHVFPLPLIELIGGDWCVLNGPVTYISFNSEVRSDWLQLIGLKAVTKNITYMNTFMRNKVGSGPNAVSSSHDKQLTSYPTNSYVTQAQTMA</sequence>
<dbReference type="AlphaFoldDB" id="A0A914D455"/>
<protein>
    <submittedName>
        <fullName evidence="2">Uncharacterized protein</fullName>
    </submittedName>
</protein>
<proteinExistence type="predicted"/>
<keyword evidence="1" id="KW-1185">Reference proteome</keyword>
<organism evidence="1 2">
    <name type="scientific">Acrobeloides nanus</name>
    <dbReference type="NCBI Taxonomy" id="290746"/>
    <lineage>
        <taxon>Eukaryota</taxon>
        <taxon>Metazoa</taxon>
        <taxon>Ecdysozoa</taxon>
        <taxon>Nematoda</taxon>
        <taxon>Chromadorea</taxon>
        <taxon>Rhabditida</taxon>
        <taxon>Tylenchina</taxon>
        <taxon>Cephalobomorpha</taxon>
        <taxon>Cephaloboidea</taxon>
        <taxon>Cephalobidae</taxon>
        <taxon>Acrobeloides</taxon>
    </lineage>
</organism>
<dbReference type="WBParaSite" id="ACRNAN_scaffold17852.g31424.t1">
    <property type="protein sequence ID" value="ACRNAN_scaffold17852.g31424.t1"/>
    <property type="gene ID" value="ACRNAN_scaffold17852.g31424"/>
</dbReference>
<evidence type="ECO:0000313" key="2">
    <source>
        <dbReference type="WBParaSite" id="ACRNAN_scaffold17852.g31424.t1"/>
    </source>
</evidence>
<name>A0A914D455_9BILA</name>
<evidence type="ECO:0000313" key="1">
    <source>
        <dbReference type="Proteomes" id="UP000887540"/>
    </source>
</evidence>
<dbReference type="Proteomes" id="UP000887540">
    <property type="component" value="Unplaced"/>
</dbReference>
<reference evidence="2" key="1">
    <citation type="submission" date="2022-11" db="UniProtKB">
        <authorList>
            <consortium name="WormBaseParasite"/>
        </authorList>
    </citation>
    <scope>IDENTIFICATION</scope>
</reference>
<accession>A0A914D455</accession>